<evidence type="ECO:0000256" key="2">
    <source>
        <dbReference type="SAM" id="SignalP"/>
    </source>
</evidence>
<evidence type="ECO:0000256" key="1">
    <source>
        <dbReference type="SAM" id="MobiDB-lite"/>
    </source>
</evidence>
<feature type="signal peptide" evidence="2">
    <location>
        <begin position="1"/>
        <end position="20"/>
    </location>
</feature>
<dbReference type="RefSeq" id="WP_155933810.1">
    <property type="nucleotide sequence ID" value="NZ_WODC01000004.1"/>
</dbReference>
<organism evidence="3 4">
    <name type="scientific">Pseudodesulfovibrio alkaliphilus</name>
    <dbReference type="NCBI Taxonomy" id="2661613"/>
    <lineage>
        <taxon>Bacteria</taxon>
        <taxon>Pseudomonadati</taxon>
        <taxon>Thermodesulfobacteriota</taxon>
        <taxon>Desulfovibrionia</taxon>
        <taxon>Desulfovibrionales</taxon>
        <taxon>Desulfovibrionaceae</taxon>
    </lineage>
</organism>
<reference evidence="3 4" key="1">
    <citation type="submission" date="2019-11" db="EMBL/GenBank/DDBJ databases">
        <title>Pseudodesulfovibrio alkaliphilus, sp. nov., an alkaliphilic sulfate-reducing bacteria from mud volcano of Taman peninsula, Russia.</title>
        <authorList>
            <person name="Frolova A."/>
            <person name="Merkel A.Y."/>
            <person name="Slobodkin A.I."/>
        </authorList>
    </citation>
    <scope>NUCLEOTIDE SEQUENCE [LARGE SCALE GENOMIC DNA]</scope>
    <source>
        <strain evidence="3 4">F-1</strain>
    </source>
</reference>
<feature type="compositionally biased region" description="Basic and acidic residues" evidence="1">
    <location>
        <begin position="39"/>
        <end position="54"/>
    </location>
</feature>
<protein>
    <submittedName>
        <fullName evidence="3">Uncharacterized protein</fullName>
    </submittedName>
</protein>
<dbReference type="EMBL" id="WODC01000004">
    <property type="protein sequence ID" value="MUM77557.1"/>
    <property type="molecule type" value="Genomic_DNA"/>
</dbReference>
<gene>
    <name evidence="3" type="ORF">GKC30_07930</name>
</gene>
<keyword evidence="2" id="KW-0732">Signal</keyword>
<feature type="region of interest" description="Disordered" evidence="1">
    <location>
        <begin position="30"/>
        <end position="88"/>
    </location>
</feature>
<accession>A0A7K1KNE8</accession>
<sequence length="218" mass="24282">MRTLFLTLLLLLATASGALALDTYDDAPAPASLQQDLEPAGHDESDEAAARQDEPQPDTGQTSDTDPDRMREAAEGFDPDQEPAPARSGYVSVIKDDLRLEPLGTMTLRDGTILEIMDFVKLGKFYIYLSGKLNSRSSTVVSFTRLSDLQMWASITFRDQHTLTVVDRGRKEMFFTEARLYLGTDSPNTFTFTTLNRNNFQPETAVVYKRDVASITIN</sequence>
<dbReference type="Proteomes" id="UP000461162">
    <property type="component" value="Unassembled WGS sequence"/>
</dbReference>
<evidence type="ECO:0000313" key="3">
    <source>
        <dbReference type="EMBL" id="MUM77557.1"/>
    </source>
</evidence>
<comment type="caution">
    <text evidence="3">The sequence shown here is derived from an EMBL/GenBank/DDBJ whole genome shotgun (WGS) entry which is preliminary data.</text>
</comment>
<proteinExistence type="predicted"/>
<name>A0A7K1KNE8_9BACT</name>
<evidence type="ECO:0000313" key="4">
    <source>
        <dbReference type="Proteomes" id="UP000461162"/>
    </source>
</evidence>
<dbReference type="AlphaFoldDB" id="A0A7K1KNE8"/>
<feature type="chain" id="PRO_5029854188" evidence="2">
    <location>
        <begin position="21"/>
        <end position="218"/>
    </location>
</feature>
<keyword evidence="4" id="KW-1185">Reference proteome</keyword>